<gene>
    <name evidence="2" type="ORF">JK358_06770</name>
</gene>
<comment type="caution">
    <text evidence="2">The sequence shown here is derived from an EMBL/GenBank/DDBJ whole genome shotgun (WGS) entry which is preliminary data.</text>
</comment>
<name>A0ABS1M2N8_9NOCA</name>
<protein>
    <recommendedName>
        <fullName evidence="1">DUF7373 domain-containing protein</fullName>
    </recommendedName>
</protein>
<keyword evidence="3" id="KW-1185">Reference proteome</keyword>
<dbReference type="EMBL" id="JAERRJ010000002">
    <property type="protein sequence ID" value="MBL1074094.1"/>
    <property type="molecule type" value="Genomic_DNA"/>
</dbReference>
<proteinExistence type="predicted"/>
<reference evidence="2 3" key="1">
    <citation type="submission" date="2021-01" db="EMBL/GenBank/DDBJ databases">
        <title>WGS of actinomycetes isolated from Thailand.</title>
        <authorList>
            <person name="Thawai C."/>
        </authorList>
    </citation>
    <scope>NUCLEOTIDE SEQUENCE [LARGE SCALE GENOMIC DNA]</scope>
    <source>
        <strain evidence="2 3">LPG 2</strain>
    </source>
</reference>
<dbReference type="Proteomes" id="UP000602198">
    <property type="component" value="Unassembled WGS sequence"/>
</dbReference>
<organism evidence="2 3">
    <name type="scientific">Nocardia acididurans</name>
    <dbReference type="NCBI Taxonomy" id="2802282"/>
    <lineage>
        <taxon>Bacteria</taxon>
        <taxon>Bacillati</taxon>
        <taxon>Actinomycetota</taxon>
        <taxon>Actinomycetes</taxon>
        <taxon>Mycobacteriales</taxon>
        <taxon>Nocardiaceae</taxon>
        <taxon>Nocardia</taxon>
    </lineage>
</organism>
<evidence type="ECO:0000259" key="1">
    <source>
        <dbReference type="Pfam" id="PF24092"/>
    </source>
</evidence>
<dbReference type="RefSeq" id="WP_201944925.1">
    <property type="nucleotide sequence ID" value="NZ_JAERRJ010000002.1"/>
</dbReference>
<sequence>MYGPAYFTHNAPDQTLVGRLMSDNGTDRIGIVDGTAIMRTRDTAAALALSSGLANNLGTAFDPIAGPETVPAVRCFERASAAAAGLPYRCYVAYKRYAAIVTSDSEQDLKRKTAAQYALLANSL</sequence>
<evidence type="ECO:0000313" key="2">
    <source>
        <dbReference type="EMBL" id="MBL1074094.1"/>
    </source>
</evidence>
<evidence type="ECO:0000313" key="3">
    <source>
        <dbReference type="Proteomes" id="UP000602198"/>
    </source>
</evidence>
<dbReference type="InterPro" id="IPR056463">
    <property type="entry name" value="DUF7373_C"/>
</dbReference>
<accession>A0ABS1M2N8</accession>
<feature type="domain" description="DUF7373" evidence="1">
    <location>
        <begin position="1"/>
        <end position="123"/>
    </location>
</feature>
<dbReference type="Pfam" id="PF24092">
    <property type="entry name" value="DUF7373_C"/>
    <property type="match status" value="1"/>
</dbReference>